<dbReference type="GO" id="GO:0008794">
    <property type="term" value="F:arsenate reductase (glutaredoxin) activity"/>
    <property type="evidence" value="ECO:0007669"/>
    <property type="project" value="UniProtKB-EC"/>
</dbReference>
<dbReference type="InterPro" id="IPR036249">
    <property type="entry name" value="Thioredoxin-like_sf"/>
</dbReference>
<dbReference type="PROSITE" id="PS51353">
    <property type="entry name" value="ARSC"/>
    <property type="match status" value="1"/>
</dbReference>
<dbReference type="InterPro" id="IPR006659">
    <property type="entry name" value="Arsenate_reductase"/>
</dbReference>
<dbReference type="Pfam" id="PF03960">
    <property type="entry name" value="ArsC"/>
    <property type="match status" value="1"/>
</dbReference>
<proteinExistence type="inferred from homology"/>
<name>A0A5C6VAF0_9FLAO</name>
<dbReference type="OrthoDB" id="9808142at2"/>
<dbReference type="InterPro" id="IPR006660">
    <property type="entry name" value="Arsenate_reductase-like"/>
</dbReference>
<dbReference type="EMBL" id="VORB01000003">
    <property type="protein sequence ID" value="TXC81804.1"/>
    <property type="molecule type" value="Genomic_DNA"/>
</dbReference>
<dbReference type="RefSeq" id="WP_147013872.1">
    <property type="nucleotide sequence ID" value="NZ_VORB01000003.1"/>
</dbReference>
<accession>A0A5C6VAF0</accession>
<dbReference type="EC" id="1.20.4.1" evidence="4"/>
<dbReference type="SUPFAM" id="SSF52833">
    <property type="entry name" value="Thioredoxin-like"/>
    <property type="match status" value="1"/>
</dbReference>
<evidence type="ECO:0000256" key="2">
    <source>
        <dbReference type="ARBA" id="ARBA00023002"/>
    </source>
</evidence>
<dbReference type="NCBIfam" id="TIGR00014">
    <property type="entry name" value="arsC"/>
    <property type="match status" value="1"/>
</dbReference>
<comment type="similarity">
    <text evidence="1 3">Belongs to the ArsC family.</text>
</comment>
<evidence type="ECO:0000256" key="1">
    <source>
        <dbReference type="ARBA" id="ARBA00007198"/>
    </source>
</evidence>
<sequence length="115" mass="13338">MEKVIVYHNPRCSKSRAALAFLEEQNQEVEVIEYLKEQPRKSDFKKVLAKLDMPASDLVRKNEAYFKEKLKGLSLTEEEWIDTMLANPKLIERPIVIKNNKAVVARPADKILEIL</sequence>
<keyword evidence="5" id="KW-1185">Reference proteome</keyword>
<dbReference type="CDD" id="cd03034">
    <property type="entry name" value="ArsC_ArsC"/>
    <property type="match status" value="1"/>
</dbReference>
<protein>
    <submittedName>
        <fullName evidence="4">Arsenate reductase (Glutaredoxin)</fullName>
        <ecNumber evidence="4">1.20.4.1</ecNumber>
    </submittedName>
</protein>
<dbReference type="AlphaFoldDB" id="A0A5C6VAF0"/>
<dbReference type="Proteomes" id="UP000321168">
    <property type="component" value="Unassembled WGS sequence"/>
</dbReference>
<dbReference type="Gene3D" id="3.40.30.10">
    <property type="entry name" value="Glutaredoxin"/>
    <property type="match status" value="1"/>
</dbReference>
<dbReference type="PANTHER" id="PTHR30041:SF4">
    <property type="entry name" value="ARSENATE REDUCTASE"/>
    <property type="match status" value="1"/>
</dbReference>
<gene>
    <name evidence="4" type="primary">arsC</name>
    <name evidence="4" type="ORF">FRX97_04605</name>
</gene>
<dbReference type="PANTHER" id="PTHR30041">
    <property type="entry name" value="ARSENATE REDUCTASE"/>
    <property type="match status" value="1"/>
</dbReference>
<reference evidence="4 5" key="1">
    <citation type="submission" date="2019-08" db="EMBL/GenBank/DDBJ databases">
        <title>Genome of Luteibaculum oceani JCM 18817.</title>
        <authorList>
            <person name="Bowman J.P."/>
        </authorList>
    </citation>
    <scope>NUCLEOTIDE SEQUENCE [LARGE SCALE GENOMIC DNA]</scope>
    <source>
        <strain evidence="4 5">JCM 18817</strain>
    </source>
</reference>
<evidence type="ECO:0000256" key="3">
    <source>
        <dbReference type="PROSITE-ProRule" id="PRU01282"/>
    </source>
</evidence>
<keyword evidence="2 4" id="KW-0560">Oxidoreductase</keyword>
<comment type="caution">
    <text evidence="4">The sequence shown here is derived from an EMBL/GenBank/DDBJ whole genome shotgun (WGS) entry which is preliminary data.</text>
</comment>
<evidence type="ECO:0000313" key="5">
    <source>
        <dbReference type="Proteomes" id="UP000321168"/>
    </source>
</evidence>
<evidence type="ECO:0000313" key="4">
    <source>
        <dbReference type="EMBL" id="TXC81804.1"/>
    </source>
</evidence>
<organism evidence="4 5">
    <name type="scientific">Luteibaculum oceani</name>
    <dbReference type="NCBI Taxonomy" id="1294296"/>
    <lineage>
        <taxon>Bacteria</taxon>
        <taxon>Pseudomonadati</taxon>
        <taxon>Bacteroidota</taxon>
        <taxon>Flavobacteriia</taxon>
        <taxon>Flavobacteriales</taxon>
        <taxon>Luteibaculaceae</taxon>
        <taxon>Luteibaculum</taxon>
    </lineage>
</organism>